<dbReference type="PROSITE" id="PS50943">
    <property type="entry name" value="HTH_CROC1"/>
    <property type="match status" value="1"/>
</dbReference>
<protein>
    <submittedName>
        <fullName evidence="3">DNA binding protein with helix-turn-helix domain</fullName>
    </submittedName>
</protein>
<dbReference type="Gene3D" id="1.10.260.40">
    <property type="entry name" value="lambda repressor-like DNA-binding domains"/>
    <property type="match status" value="1"/>
</dbReference>
<organism evidence="3 4">
    <name type="scientific">Actinoalloteichus hymeniacidonis</name>
    <dbReference type="NCBI Taxonomy" id="340345"/>
    <lineage>
        <taxon>Bacteria</taxon>
        <taxon>Bacillati</taxon>
        <taxon>Actinomycetota</taxon>
        <taxon>Actinomycetes</taxon>
        <taxon>Pseudonocardiales</taxon>
        <taxon>Pseudonocardiaceae</taxon>
        <taxon>Actinoalloteichus</taxon>
    </lineage>
</organism>
<dbReference type="InterPro" id="IPR010982">
    <property type="entry name" value="Lambda_DNA-bd_dom_sf"/>
</dbReference>
<dbReference type="Gene3D" id="1.25.40.10">
    <property type="entry name" value="Tetratricopeptide repeat domain"/>
    <property type="match status" value="1"/>
</dbReference>
<evidence type="ECO:0000313" key="3">
    <source>
        <dbReference type="EMBL" id="AOS60892.1"/>
    </source>
</evidence>
<dbReference type="EMBL" id="CP014859">
    <property type="protein sequence ID" value="AOS60892.1"/>
    <property type="molecule type" value="Genomic_DNA"/>
</dbReference>
<sequence length="460" mass="50720">MNTIGTRSALVTPEFWEGQEMRDALLKREISAVYRLLRKHGISQRQIAAATGQSQSEVSEILKGRQVMAYDVLVRIADGLRVPRGFMGLAYDEGTAIKVVGVTGDSKSEEDETVKRRKFLAHAAAVTVGAAVFGEDEVWAPTSDQTPVPGRIGVTDVRQIEAATSALRSLDSRHGGGFCRDAVIAQLRWAQQLLSAQRRDGIENRLFVAIGDLHNLAGWTSFDTGLIDSARGHFSRALEFARRGGDDSLVANVLYRTGRLYLHHDEPNEALKLFQLGQMAAQNTGSQLTTAVLCANEAWAYAKMGMERPAKNLVNMAKDMFERSERSDPPGWVRFFDETDLFAMIGAIHTELATKDDADPKHSRIAINSLNRAISDYQAVGGAPTRNVAFQCTMLALNHLIEGDTDQSSQMGSLALDASEHVRSKRVFDRMKPLEDLAQKRSANPMSKELAERIRSHRVA</sequence>
<dbReference type="SMART" id="SM00530">
    <property type="entry name" value="HTH_XRE"/>
    <property type="match status" value="1"/>
</dbReference>
<evidence type="ECO:0000313" key="4">
    <source>
        <dbReference type="Proteomes" id="UP000095210"/>
    </source>
</evidence>
<dbReference type="InterPro" id="IPR011990">
    <property type="entry name" value="TPR-like_helical_dom_sf"/>
</dbReference>
<dbReference type="Proteomes" id="UP000095210">
    <property type="component" value="Chromosome"/>
</dbReference>
<dbReference type="CDD" id="cd00093">
    <property type="entry name" value="HTH_XRE"/>
    <property type="match status" value="1"/>
</dbReference>
<name>A0AAC9HK79_9PSEU</name>
<feature type="region of interest" description="Disordered" evidence="1">
    <location>
        <begin position="439"/>
        <end position="460"/>
    </location>
</feature>
<gene>
    <name evidence="3" type="ORF">TL08_00215</name>
</gene>
<dbReference type="GO" id="GO:0003677">
    <property type="term" value="F:DNA binding"/>
    <property type="evidence" value="ECO:0007669"/>
    <property type="project" value="InterPro"/>
</dbReference>
<dbReference type="KEGG" id="ahm:TL08_00215"/>
<dbReference type="RefSeq" id="WP_084642325.1">
    <property type="nucleotide sequence ID" value="NZ_CP014859.1"/>
</dbReference>
<reference evidence="4" key="1">
    <citation type="submission" date="2016-03" db="EMBL/GenBank/DDBJ databases">
        <title>Complete genome sequence of the type strain Actinoalloteichus hymeniacidonis DSM 45092.</title>
        <authorList>
            <person name="Schaffert L."/>
            <person name="Albersmeier A."/>
            <person name="Winkler A."/>
            <person name="Kalinowski J."/>
            <person name="Zotchev S."/>
            <person name="Ruckert C."/>
        </authorList>
    </citation>
    <scope>NUCLEOTIDE SEQUENCE [LARGE SCALE GENOMIC DNA]</scope>
    <source>
        <strain evidence="4">HPA177(T) (DSM 45092(T))</strain>
    </source>
</reference>
<dbReference type="SUPFAM" id="SSF47413">
    <property type="entry name" value="lambda repressor-like DNA-binding domains"/>
    <property type="match status" value="1"/>
</dbReference>
<dbReference type="SUPFAM" id="SSF48452">
    <property type="entry name" value="TPR-like"/>
    <property type="match status" value="1"/>
</dbReference>
<feature type="domain" description="HTH cro/C1-type" evidence="2">
    <location>
        <begin position="33"/>
        <end position="87"/>
    </location>
</feature>
<evidence type="ECO:0000256" key="1">
    <source>
        <dbReference type="SAM" id="MobiDB-lite"/>
    </source>
</evidence>
<dbReference type="InterPro" id="IPR001387">
    <property type="entry name" value="Cro/C1-type_HTH"/>
</dbReference>
<proteinExistence type="predicted"/>
<accession>A0AAC9HK79</accession>
<evidence type="ECO:0000259" key="2">
    <source>
        <dbReference type="PROSITE" id="PS50943"/>
    </source>
</evidence>
<dbReference type="AlphaFoldDB" id="A0AAC9HK79"/>
<keyword evidence="4" id="KW-1185">Reference proteome</keyword>
<dbReference type="Pfam" id="PF01381">
    <property type="entry name" value="HTH_3"/>
    <property type="match status" value="1"/>
</dbReference>